<accession>F8TU08</accession>
<name>F8TU08_PBCV1</name>
<reference evidence="1 2" key="6">
    <citation type="journal article" date="1999" name="Virology">
        <title>Chlorella virus PBCV-1 encodes a functional homospermidine synthase.</title>
        <authorList>
            <person name="Kaiser A."/>
            <person name="Vollmert M."/>
            <person name="Tholl D."/>
            <person name="Graves M.V."/>
            <person name="Gurnon J.R."/>
            <person name="Xing W."/>
            <person name="Lisec A.D."/>
            <person name="Nickerson K.W."/>
            <person name="Van Etten J.L."/>
        </authorList>
    </citation>
    <scope>NUCLEOTIDE SEQUENCE [LARGE SCALE GENOMIC DNA]</scope>
</reference>
<reference evidence="1 2" key="2">
    <citation type="journal article" date="1995" name="Virology">
        <title>Analysis of 43 kb of the Chlorella virus PBCV-1 330-kb genome: map positions 45 to 88.</title>
        <authorList>
            <person name="Li Y."/>
            <person name="Lu Z."/>
            <person name="Burbank D.E."/>
            <person name="Kutish G.F."/>
            <person name="Rock D.L."/>
            <person name="Van Etten J.L."/>
        </authorList>
    </citation>
    <scope>NUCLEOTIDE SEQUENCE [LARGE SCALE GENOMIC DNA]</scope>
</reference>
<organism evidence="1 2">
    <name type="scientific">Paramecium bursaria Chlorella virus 1</name>
    <name type="common">PBCV-1</name>
    <dbReference type="NCBI Taxonomy" id="10506"/>
    <lineage>
        <taxon>Viruses</taxon>
        <taxon>Varidnaviria</taxon>
        <taxon>Bamfordvirae</taxon>
        <taxon>Nucleocytoviricota</taxon>
        <taxon>Megaviricetes</taxon>
        <taxon>Algavirales</taxon>
        <taxon>Phycodnaviridae</taxon>
        <taxon>Chlorovirus</taxon>
        <taxon>Chlorovirus vanettense</taxon>
    </lineage>
</organism>
<reference evidence="1 2" key="4">
    <citation type="journal article" date="1996" name="Virology">
        <title>Analysis of 76 kb of the chlorella virus PBCV-1 330-kb genome: map positions 182 to 258.</title>
        <authorList>
            <person name="Kutish G.F."/>
            <person name="Li Y."/>
            <person name="Lu Z."/>
            <person name="Furuta M."/>
            <person name="Rock D.L."/>
            <person name="Van Etten J.L."/>
        </authorList>
    </citation>
    <scope>NUCLEOTIDE SEQUENCE [LARGE SCALE GENOMIC DNA]</scope>
</reference>
<dbReference type="EMBL" id="JF411744">
    <property type="protein sequence ID" value="AEI70069.1"/>
    <property type="molecule type" value="Genomic_DNA"/>
</dbReference>
<proteinExistence type="predicted"/>
<keyword evidence="2" id="KW-1185">Reference proteome</keyword>
<reference evidence="1 2" key="5">
    <citation type="journal article" date="1997" name="Virology">
        <title>Analysis of 74 kb of DNA located at the right end of the 330-kb chlorella virus PBCV-1 genome.</title>
        <authorList>
            <person name="Li Y."/>
            <person name="Lu Z."/>
            <person name="Sun L."/>
            <person name="Ropp S."/>
            <person name="Kutish G.F."/>
            <person name="Rock D.L."/>
            <person name="Van Etten J.L."/>
        </authorList>
    </citation>
    <scope>NUCLEOTIDE SEQUENCE [LARGE SCALE GENOMIC DNA]</scope>
</reference>
<dbReference type="GeneID" id="10971222"/>
<protein>
    <submittedName>
        <fullName evidence="1">Uncharacterized protein</fullName>
    </submittedName>
</protein>
<gene>
    <name evidence="1" type="primary">a253aR</name>
</gene>
<evidence type="ECO:0000313" key="1">
    <source>
        <dbReference type="EMBL" id="AEI70069.1"/>
    </source>
</evidence>
<sequence>MLPKMTLSRRLKEKYQIMTGTIGYRRTSNLLIRYYTIIILCTSF</sequence>
<dbReference type="KEGG" id="vg:10971222"/>
<dbReference type="Proteomes" id="UP000000862">
    <property type="component" value="Segment"/>
</dbReference>
<evidence type="ECO:0000313" key="2">
    <source>
        <dbReference type="Proteomes" id="UP000000862"/>
    </source>
</evidence>
<reference evidence="1 2" key="1">
    <citation type="journal article" date="1995" name="Virology">
        <title>Analysis of 45 kb of DNA located at the left end of the chlorella virus PBCV-1 genome.</title>
        <authorList>
            <person name="Lu Z."/>
            <person name="Li Y."/>
            <person name="Zhang Y."/>
            <person name="Kutish G.F."/>
            <person name="Rock D.L."/>
            <person name="Van Etten J.L."/>
        </authorList>
    </citation>
    <scope>NUCLEOTIDE SEQUENCE [LARGE SCALE GENOMIC DNA]</scope>
</reference>
<reference evidence="1 2" key="8">
    <citation type="journal article" date="2010" name="J. Virol.">
        <title>Microarray analysis of Paramecium bursaria chlorella virus 1 transcription.</title>
        <authorList>
            <person name="Yanai-Balser G.M."/>
            <person name="Duncan G.A."/>
            <person name="Eudy J.D."/>
            <person name="Wang D."/>
            <person name="Li X."/>
            <person name="Agarkova I.V."/>
            <person name="Dunigan D.D."/>
            <person name="Van Etten J.L."/>
        </authorList>
    </citation>
    <scope>NUCLEOTIDE SEQUENCE [LARGE SCALE GENOMIC DNA]</scope>
</reference>
<reference evidence="1 2" key="7">
    <citation type="journal article" date="2000" name="Virology">
        <title>Characterization of a beta-1,3-glucanase encoded by chlorella virus PBCV-1.</title>
        <authorList>
            <person name="Sun L."/>
            <person name="Gurnon J.R."/>
            <person name="Adams B.J."/>
            <person name="Graves M.V."/>
            <person name="Van Etten J.L."/>
        </authorList>
    </citation>
    <scope>NUCLEOTIDE SEQUENCE [LARGE SCALE GENOMIC DNA]</scope>
</reference>
<organismHost>
    <name type="scientific">Chlorella</name>
    <dbReference type="NCBI Taxonomy" id="3071"/>
</organismHost>
<dbReference type="RefSeq" id="YP_004678924.1">
    <property type="nucleotide sequence ID" value="NC_000852.5"/>
</dbReference>
<reference evidence="1 2" key="3">
    <citation type="journal article" date="1996" name="Virology">
        <title>Analysis of 94 kb of the chlorella virus PBCV-1 330-kb genome: map positions 88 to 182.</title>
        <authorList>
            <person name="Lu Z."/>
            <person name="Li Y."/>
            <person name="Que Q."/>
            <person name="Kutish G.F."/>
            <person name="Rock D.L."/>
            <person name="Van Etten J.L."/>
        </authorList>
    </citation>
    <scope>NUCLEOTIDE SEQUENCE [LARGE SCALE GENOMIC DNA]</scope>
</reference>